<keyword evidence="3" id="KW-1185">Reference proteome</keyword>
<dbReference type="PANTHER" id="PTHR46014">
    <property type="entry name" value="TETRATRICOPEPTIDE REPEAT PROTEIN 1"/>
    <property type="match status" value="1"/>
</dbReference>
<protein>
    <submittedName>
        <fullName evidence="2">Uncharacterized protein</fullName>
    </submittedName>
</protein>
<gene>
    <name evidence="2" type="ORF">CU098_010482</name>
</gene>
<evidence type="ECO:0000313" key="2">
    <source>
        <dbReference type="EMBL" id="RCI01090.1"/>
    </source>
</evidence>
<name>A0A367KG37_RHIST</name>
<dbReference type="SMART" id="SM00028">
    <property type="entry name" value="TPR"/>
    <property type="match status" value="2"/>
</dbReference>
<dbReference type="PROSITE" id="PS50005">
    <property type="entry name" value="TPR"/>
    <property type="match status" value="1"/>
</dbReference>
<keyword evidence="1" id="KW-0802">TPR repeat</keyword>
<dbReference type="InterPro" id="IPR011990">
    <property type="entry name" value="TPR-like_helical_dom_sf"/>
</dbReference>
<dbReference type="AlphaFoldDB" id="A0A367KG37"/>
<accession>A0A367KG37</accession>
<comment type="caution">
    <text evidence="2">The sequence shown here is derived from an EMBL/GenBank/DDBJ whole genome shotgun (WGS) entry which is preliminary data.</text>
</comment>
<sequence length="211" mass="23861">MHSFHEIVEADQDGDVFYDSTDYQTEELQQLLKEAAEYKSKGNTLFAQAEYKKAIEEYENALMTCPASQNKERAVYFGNIAACHLKLEAYKDARDMCTQSLQLDPHYLKALLRRAQANEKLGTSSALSDALTDYQKLSAMATDTYTLQACKRAQQTLPSRIQQKAEQEKEEMMSKLKDLGNTLLGKFGLSTDNFQFTPDAKGGYSMNFVNK</sequence>
<dbReference type="Proteomes" id="UP000253551">
    <property type="component" value="Unassembled WGS sequence"/>
</dbReference>
<reference evidence="2 3" key="1">
    <citation type="journal article" date="2018" name="G3 (Bethesda)">
        <title>Phylogenetic and Phylogenomic Definition of Rhizopus Species.</title>
        <authorList>
            <person name="Gryganskyi A.P."/>
            <person name="Golan J."/>
            <person name="Dolatabadi S."/>
            <person name="Mondo S."/>
            <person name="Robb S."/>
            <person name="Idnurm A."/>
            <person name="Muszewska A."/>
            <person name="Steczkiewicz K."/>
            <person name="Masonjones S."/>
            <person name="Liao H.L."/>
            <person name="Gajdeczka M.T."/>
            <person name="Anike F."/>
            <person name="Vuek A."/>
            <person name="Anishchenko I.M."/>
            <person name="Voigt K."/>
            <person name="de Hoog G.S."/>
            <person name="Smith M.E."/>
            <person name="Heitman J."/>
            <person name="Vilgalys R."/>
            <person name="Stajich J.E."/>
        </authorList>
    </citation>
    <scope>NUCLEOTIDE SEQUENCE [LARGE SCALE GENOMIC DNA]</scope>
    <source>
        <strain evidence="2 3">LSU 92-RS-03</strain>
    </source>
</reference>
<organism evidence="2 3">
    <name type="scientific">Rhizopus stolonifer</name>
    <name type="common">Rhizopus nigricans</name>
    <dbReference type="NCBI Taxonomy" id="4846"/>
    <lineage>
        <taxon>Eukaryota</taxon>
        <taxon>Fungi</taxon>
        <taxon>Fungi incertae sedis</taxon>
        <taxon>Mucoromycota</taxon>
        <taxon>Mucoromycotina</taxon>
        <taxon>Mucoromycetes</taxon>
        <taxon>Mucorales</taxon>
        <taxon>Mucorineae</taxon>
        <taxon>Rhizopodaceae</taxon>
        <taxon>Rhizopus</taxon>
    </lineage>
</organism>
<dbReference type="EMBL" id="PJQM01001772">
    <property type="protein sequence ID" value="RCI01090.1"/>
    <property type="molecule type" value="Genomic_DNA"/>
</dbReference>
<feature type="repeat" description="TPR" evidence="1">
    <location>
        <begin position="35"/>
        <end position="68"/>
    </location>
</feature>
<dbReference type="Gene3D" id="1.25.40.10">
    <property type="entry name" value="Tetratricopeptide repeat domain"/>
    <property type="match status" value="1"/>
</dbReference>
<dbReference type="STRING" id="4846.A0A367KG37"/>
<dbReference type="OrthoDB" id="1872379at2759"/>
<dbReference type="InterPro" id="IPR019734">
    <property type="entry name" value="TPR_rpt"/>
</dbReference>
<evidence type="ECO:0000313" key="3">
    <source>
        <dbReference type="Proteomes" id="UP000253551"/>
    </source>
</evidence>
<evidence type="ECO:0000256" key="1">
    <source>
        <dbReference type="PROSITE-ProRule" id="PRU00339"/>
    </source>
</evidence>
<proteinExistence type="predicted"/>
<dbReference type="PANTHER" id="PTHR46014:SF1">
    <property type="entry name" value="TETRATRICOPEPTIDE REPEAT PROTEIN 1"/>
    <property type="match status" value="1"/>
</dbReference>
<dbReference type="SUPFAM" id="SSF48452">
    <property type="entry name" value="TPR-like"/>
    <property type="match status" value="1"/>
</dbReference>
<dbReference type="InterPro" id="IPR052769">
    <property type="entry name" value="TPR_domain_protein"/>
</dbReference>